<comment type="caution">
    <text evidence="6">The sequence shown here is derived from an EMBL/GenBank/DDBJ whole genome shotgun (WGS) entry which is preliminary data.</text>
</comment>
<feature type="coiled-coil region" evidence="4">
    <location>
        <begin position="165"/>
        <end position="192"/>
    </location>
</feature>
<evidence type="ECO:0000313" key="7">
    <source>
        <dbReference type="Proteomes" id="UP000782117"/>
    </source>
</evidence>
<proteinExistence type="inferred from homology"/>
<dbReference type="GO" id="GO:0004519">
    <property type="term" value="F:endonuclease activity"/>
    <property type="evidence" value="ECO:0007669"/>
    <property type="project" value="UniProtKB-KW"/>
</dbReference>
<dbReference type="InterPro" id="IPR052021">
    <property type="entry name" value="Type-I_RS_S_subunit"/>
</dbReference>
<organism evidence="6 7">
    <name type="scientific">Bacteroides caecicola</name>
    <dbReference type="NCBI Taxonomy" id="1462569"/>
    <lineage>
        <taxon>Bacteria</taxon>
        <taxon>Pseudomonadati</taxon>
        <taxon>Bacteroidota</taxon>
        <taxon>Bacteroidia</taxon>
        <taxon>Bacteroidales</taxon>
        <taxon>Bacteroidaceae</taxon>
        <taxon>Bacteroides</taxon>
    </lineage>
</organism>
<dbReference type="Proteomes" id="UP000782117">
    <property type="component" value="Unassembled WGS sequence"/>
</dbReference>
<sequence length="388" mass="44966">MSEWKKVKLGELYTVHNGLSKSKDFFGSGYPFLTFSNVFNNWFLPDKLDALVESTDKDRESFSIHKGDVFITRTSETMDELGMSSVALKDYPNATFNGFTKRLRPKSDDILPEYIGYYLRSKKFRNKFLAFSSMTTRASLANSDLLNMEVEVPEKNVQRNIANILLRYDSLIENYQKQIKLLEESALRLYKEWFVDLRFPGYENTKIVDGVPEGWDNIKVGDLLCKIKKTKQVPTNCYQKTGCIPIIDQGKDYIAGFTDDNECLIKVEKIPYIVFGDHTRILKYINFSFAKGADGTQLIMSNDQKRMPQSLLYCSLINIDLSDYSYARHFKYLKEEKILLPSEGIAKKYNEMVSPIYINIKNYRNQIHKLTEARDRLLPKLMSGEIEV</sequence>
<evidence type="ECO:0000256" key="4">
    <source>
        <dbReference type="SAM" id="Coils"/>
    </source>
</evidence>
<dbReference type="InterPro" id="IPR000055">
    <property type="entry name" value="Restrct_endonuc_typeI_TRD"/>
</dbReference>
<dbReference type="Pfam" id="PF01420">
    <property type="entry name" value="Methylase_S"/>
    <property type="match status" value="1"/>
</dbReference>
<dbReference type="EMBL" id="JACJKJ010000009">
    <property type="protein sequence ID" value="MBM6806669.1"/>
    <property type="molecule type" value="Genomic_DNA"/>
</dbReference>
<evidence type="ECO:0000256" key="3">
    <source>
        <dbReference type="ARBA" id="ARBA00023125"/>
    </source>
</evidence>
<dbReference type="Gene3D" id="3.90.220.20">
    <property type="entry name" value="DNA methylase specificity domains"/>
    <property type="match status" value="2"/>
</dbReference>
<keyword evidence="6" id="KW-0255">Endonuclease</keyword>
<gene>
    <name evidence="6" type="ORF">H6A24_09210</name>
</gene>
<evidence type="ECO:0000313" key="6">
    <source>
        <dbReference type="EMBL" id="MBM6806669.1"/>
    </source>
</evidence>
<name>A0ABS2FA84_9BACE</name>
<protein>
    <submittedName>
        <fullName evidence="6">Restriction endonuclease subunit S</fullName>
    </submittedName>
</protein>
<comment type="similarity">
    <text evidence="1">Belongs to the type-I restriction system S methylase family.</text>
</comment>
<evidence type="ECO:0000259" key="5">
    <source>
        <dbReference type="Pfam" id="PF01420"/>
    </source>
</evidence>
<keyword evidence="3" id="KW-0238">DNA-binding</keyword>
<dbReference type="SUPFAM" id="SSF116734">
    <property type="entry name" value="DNA methylase specificity domain"/>
    <property type="match status" value="2"/>
</dbReference>
<dbReference type="CDD" id="cd17517">
    <property type="entry name" value="RMtype1_S_EcoKI_StySPI-TRD2-CR2_like"/>
    <property type="match status" value="1"/>
</dbReference>
<feature type="domain" description="Type I restriction modification DNA specificity" evidence="5">
    <location>
        <begin position="1"/>
        <end position="182"/>
    </location>
</feature>
<keyword evidence="6" id="KW-0540">Nuclease</keyword>
<keyword evidence="2" id="KW-0680">Restriction system</keyword>
<keyword evidence="6" id="KW-0378">Hydrolase</keyword>
<dbReference type="RefSeq" id="WP_204500529.1">
    <property type="nucleotide sequence ID" value="NZ_JACJKJ010000009.1"/>
</dbReference>
<evidence type="ECO:0000256" key="2">
    <source>
        <dbReference type="ARBA" id="ARBA00022747"/>
    </source>
</evidence>
<keyword evidence="4" id="KW-0175">Coiled coil</keyword>
<dbReference type="PANTHER" id="PTHR30408">
    <property type="entry name" value="TYPE-1 RESTRICTION ENZYME ECOKI SPECIFICITY PROTEIN"/>
    <property type="match status" value="1"/>
</dbReference>
<dbReference type="InterPro" id="IPR044946">
    <property type="entry name" value="Restrct_endonuc_typeI_TRD_sf"/>
</dbReference>
<keyword evidence="7" id="KW-1185">Reference proteome</keyword>
<evidence type="ECO:0000256" key="1">
    <source>
        <dbReference type="ARBA" id="ARBA00010923"/>
    </source>
</evidence>
<reference evidence="6 7" key="1">
    <citation type="journal article" date="2021" name="Sci. Rep.">
        <title>The distribution of antibiotic resistance genes in chicken gut microbiota commensals.</title>
        <authorList>
            <person name="Juricova H."/>
            <person name="Matiasovicova J."/>
            <person name="Kubasova T."/>
            <person name="Cejkova D."/>
            <person name="Rychlik I."/>
        </authorList>
    </citation>
    <scope>NUCLEOTIDE SEQUENCE [LARGE SCALE GENOMIC DNA]</scope>
    <source>
        <strain evidence="6 7">An768</strain>
    </source>
</reference>
<accession>A0ABS2FA84</accession>
<dbReference type="PANTHER" id="PTHR30408:SF13">
    <property type="entry name" value="TYPE I RESTRICTION ENZYME HINDI SPECIFICITY SUBUNIT"/>
    <property type="match status" value="1"/>
</dbReference>